<dbReference type="Gene3D" id="3.10.20.30">
    <property type="match status" value="1"/>
</dbReference>
<evidence type="ECO:0000259" key="7">
    <source>
        <dbReference type="PROSITE" id="PS51085"/>
    </source>
</evidence>
<organism evidence="8 9">
    <name type="scientific">Kaistia dalseonensis</name>
    <dbReference type="NCBI Taxonomy" id="410840"/>
    <lineage>
        <taxon>Bacteria</taxon>
        <taxon>Pseudomonadati</taxon>
        <taxon>Pseudomonadota</taxon>
        <taxon>Alphaproteobacteria</taxon>
        <taxon>Hyphomicrobiales</taxon>
        <taxon>Kaistiaceae</taxon>
        <taxon>Kaistia</taxon>
    </lineage>
</organism>
<name>A0ABU0H8N9_9HYPH</name>
<keyword evidence="5" id="KW-0411">Iron-sulfur</keyword>
<keyword evidence="4" id="KW-0408">Iron</keyword>
<dbReference type="InterPro" id="IPR018298">
    <property type="entry name" value="Adrenodoxin_Fe-S_BS"/>
</dbReference>
<dbReference type="PANTHER" id="PTHR23426">
    <property type="entry name" value="FERREDOXIN/ADRENODOXIN"/>
    <property type="match status" value="1"/>
</dbReference>
<evidence type="ECO:0000256" key="2">
    <source>
        <dbReference type="ARBA" id="ARBA00022714"/>
    </source>
</evidence>
<proteinExistence type="inferred from homology"/>
<dbReference type="InterPro" id="IPR012675">
    <property type="entry name" value="Beta-grasp_dom_sf"/>
</dbReference>
<keyword evidence="9" id="KW-1185">Reference proteome</keyword>
<evidence type="ECO:0000313" key="9">
    <source>
        <dbReference type="Proteomes" id="UP001241603"/>
    </source>
</evidence>
<evidence type="ECO:0000256" key="4">
    <source>
        <dbReference type="ARBA" id="ARBA00023004"/>
    </source>
</evidence>
<comment type="caution">
    <text evidence="8">The sequence shown here is derived from an EMBL/GenBank/DDBJ whole genome shotgun (WGS) entry which is preliminary data.</text>
</comment>
<comment type="cofactor">
    <cofactor evidence="6">
        <name>[2Fe-2S] cluster</name>
        <dbReference type="ChEBI" id="CHEBI:190135"/>
    </cofactor>
</comment>
<dbReference type="InterPro" id="IPR001041">
    <property type="entry name" value="2Fe-2S_ferredoxin-type"/>
</dbReference>
<evidence type="ECO:0000256" key="5">
    <source>
        <dbReference type="ARBA" id="ARBA00023014"/>
    </source>
</evidence>
<dbReference type="RefSeq" id="WP_266349578.1">
    <property type="nucleotide sequence ID" value="NZ_JAPKNG010000004.1"/>
</dbReference>
<gene>
    <name evidence="8" type="ORF">QO014_003075</name>
</gene>
<sequence length="107" mass="11246">MTTITFIQPDGAAREVVAKPGESGMQAATRAGVEGIIGECGGSCMCATCHVEVAPQDIGRLPPRDDIEQEMLESILTDVPEGSRLCCQIKLVPELDGLVLHVVEIAG</sequence>
<keyword evidence="2" id="KW-0001">2Fe-2S</keyword>
<dbReference type="Pfam" id="PF00111">
    <property type="entry name" value="Fer2"/>
    <property type="match status" value="1"/>
</dbReference>
<accession>A0ABU0H8N9</accession>
<evidence type="ECO:0000256" key="1">
    <source>
        <dbReference type="ARBA" id="ARBA00010914"/>
    </source>
</evidence>
<dbReference type="CDD" id="cd00207">
    <property type="entry name" value="fer2"/>
    <property type="match status" value="1"/>
</dbReference>
<protein>
    <submittedName>
        <fullName evidence="8">2Fe-2S ferredoxin</fullName>
    </submittedName>
</protein>
<dbReference type="Proteomes" id="UP001241603">
    <property type="component" value="Unassembled WGS sequence"/>
</dbReference>
<dbReference type="PRINTS" id="PR00355">
    <property type="entry name" value="ADRENODOXIN"/>
</dbReference>
<dbReference type="SUPFAM" id="SSF54292">
    <property type="entry name" value="2Fe-2S ferredoxin-like"/>
    <property type="match status" value="1"/>
</dbReference>
<feature type="domain" description="2Fe-2S ferredoxin-type" evidence="7">
    <location>
        <begin position="2"/>
        <end position="106"/>
    </location>
</feature>
<evidence type="ECO:0000313" key="8">
    <source>
        <dbReference type="EMBL" id="MDQ0438680.1"/>
    </source>
</evidence>
<reference evidence="8 9" key="1">
    <citation type="submission" date="2023-07" db="EMBL/GenBank/DDBJ databases">
        <title>Genomic Encyclopedia of Type Strains, Phase IV (KMG-IV): sequencing the most valuable type-strain genomes for metagenomic binning, comparative biology and taxonomic classification.</title>
        <authorList>
            <person name="Goeker M."/>
        </authorList>
    </citation>
    <scope>NUCLEOTIDE SEQUENCE [LARGE SCALE GENOMIC DNA]</scope>
    <source>
        <strain evidence="8 9">B6-8</strain>
    </source>
</reference>
<evidence type="ECO:0000256" key="6">
    <source>
        <dbReference type="ARBA" id="ARBA00034078"/>
    </source>
</evidence>
<evidence type="ECO:0000256" key="3">
    <source>
        <dbReference type="ARBA" id="ARBA00022723"/>
    </source>
</evidence>
<dbReference type="EMBL" id="JAUSVO010000004">
    <property type="protein sequence ID" value="MDQ0438680.1"/>
    <property type="molecule type" value="Genomic_DNA"/>
</dbReference>
<keyword evidence="3" id="KW-0479">Metal-binding</keyword>
<dbReference type="PANTHER" id="PTHR23426:SF65">
    <property type="entry name" value="FERREDOXIN-2, MITOCHONDRIAL"/>
    <property type="match status" value="1"/>
</dbReference>
<dbReference type="InterPro" id="IPR036010">
    <property type="entry name" value="2Fe-2S_ferredoxin-like_sf"/>
</dbReference>
<dbReference type="PROSITE" id="PS00814">
    <property type="entry name" value="ADX"/>
    <property type="match status" value="1"/>
</dbReference>
<dbReference type="InterPro" id="IPR001055">
    <property type="entry name" value="Adrenodoxin-like"/>
</dbReference>
<comment type="similarity">
    <text evidence="1">Belongs to the adrenodoxin/putidaredoxin family.</text>
</comment>
<dbReference type="PROSITE" id="PS51085">
    <property type="entry name" value="2FE2S_FER_2"/>
    <property type="match status" value="1"/>
</dbReference>